<dbReference type="InterPro" id="IPR053151">
    <property type="entry name" value="RNase_H-like"/>
</dbReference>
<evidence type="ECO:0000313" key="3">
    <source>
        <dbReference type="Proteomes" id="UP001472677"/>
    </source>
</evidence>
<evidence type="ECO:0000259" key="1">
    <source>
        <dbReference type="Pfam" id="PF13456"/>
    </source>
</evidence>
<sequence length="270" mass="30670">MVQECGDWDWNRLEGILPQQSLECIASIYPLTKPWVMIYLAKGVWSRVIPPGLEGSLFSRPFHLWFKENLLVSGASIDDEEWPSRFVEEFRWAKARQIVSVNASESEIQWKRPPLGWVKLNVDASVSLIDNRVGIGVAFQDSDGKWIWGVARSVGRCNVLLAELWAIHDGLLHAWLRGYRQIVVESDCLEAVHIVKSVTKVMQESALVASIKGWLARDWQVELYHIGRGRNQVADRITARSCNSESAAMLLPLPPMEIRGLVEEEMHNSN</sequence>
<dbReference type="EMBL" id="JBBPBM010000145">
    <property type="protein sequence ID" value="KAK8504072.1"/>
    <property type="molecule type" value="Genomic_DNA"/>
</dbReference>
<proteinExistence type="predicted"/>
<dbReference type="CDD" id="cd06222">
    <property type="entry name" value="RNase_H_like"/>
    <property type="match status" value="1"/>
</dbReference>
<dbReference type="Pfam" id="PF13456">
    <property type="entry name" value="RVT_3"/>
    <property type="match status" value="1"/>
</dbReference>
<name>A0ABR2BB39_9ROSI</name>
<organism evidence="2 3">
    <name type="scientific">Hibiscus sabdariffa</name>
    <name type="common">roselle</name>
    <dbReference type="NCBI Taxonomy" id="183260"/>
    <lineage>
        <taxon>Eukaryota</taxon>
        <taxon>Viridiplantae</taxon>
        <taxon>Streptophyta</taxon>
        <taxon>Embryophyta</taxon>
        <taxon>Tracheophyta</taxon>
        <taxon>Spermatophyta</taxon>
        <taxon>Magnoliopsida</taxon>
        <taxon>eudicotyledons</taxon>
        <taxon>Gunneridae</taxon>
        <taxon>Pentapetalae</taxon>
        <taxon>rosids</taxon>
        <taxon>malvids</taxon>
        <taxon>Malvales</taxon>
        <taxon>Malvaceae</taxon>
        <taxon>Malvoideae</taxon>
        <taxon>Hibiscus</taxon>
    </lineage>
</organism>
<accession>A0ABR2BB39</accession>
<dbReference type="InterPro" id="IPR036397">
    <property type="entry name" value="RNaseH_sf"/>
</dbReference>
<keyword evidence="3" id="KW-1185">Reference proteome</keyword>
<evidence type="ECO:0000313" key="2">
    <source>
        <dbReference type="EMBL" id="KAK8504072.1"/>
    </source>
</evidence>
<reference evidence="2 3" key="1">
    <citation type="journal article" date="2024" name="G3 (Bethesda)">
        <title>Genome assembly of Hibiscus sabdariffa L. provides insights into metabolisms of medicinal natural products.</title>
        <authorList>
            <person name="Kim T."/>
        </authorList>
    </citation>
    <scope>NUCLEOTIDE SEQUENCE [LARGE SCALE GENOMIC DNA]</scope>
    <source>
        <strain evidence="2">TK-2024</strain>
        <tissue evidence="2">Old leaves</tissue>
    </source>
</reference>
<dbReference type="InterPro" id="IPR002156">
    <property type="entry name" value="RNaseH_domain"/>
</dbReference>
<dbReference type="PANTHER" id="PTHR47723">
    <property type="entry name" value="OS05G0353850 PROTEIN"/>
    <property type="match status" value="1"/>
</dbReference>
<dbReference type="InterPro" id="IPR012337">
    <property type="entry name" value="RNaseH-like_sf"/>
</dbReference>
<comment type="caution">
    <text evidence="2">The sequence shown here is derived from an EMBL/GenBank/DDBJ whole genome shotgun (WGS) entry which is preliminary data.</text>
</comment>
<gene>
    <name evidence="2" type="ORF">V6N12_005613</name>
</gene>
<dbReference type="SUPFAM" id="SSF53098">
    <property type="entry name" value="Ribonuclease H-like"/>
    <property type="match status" value="1"/>
</dbReference>
<feature type="domain" description="RNase H type-1" evidence="1">
    <location>
        <begin position="121"/>
        <end position="237"/>
    </location>
</feature>
<dbReference type="InterPro" id="IPR044730">
    <property type="entry name" value="RNase_H-like_dom_plant"/>
</dbReference>
<dbReference type="Gene3D" id="3.30.420.10">
    <property type="entry name" value="Ribonuclease H-like superfamily/Ribonuclease H"/>
    <property type="match status" value="1"/>
</dbReference>
<dbReference type="Proteomes" id="UP001472677">
    <property type="component" value="Unassembled WGS sequence"/>
</dbReference>
<dbReference type="PANTHER" id="PTHR47723:SF24">
    <property type="entry name" value="RNASE H TYPE-1 DOMAIN-CONTAINING PROTEIN"/>
    <property type="match status" value="1"/>
</dbReference>
<protein>
    <recommendedName>
        <fullName evidence="1">RNase H type-1 domain-containing protein</fullName>
    </recommendedName>
</protein>